<evidence type="ECO:0000313" key="5">
    <source>
        <dbReference type="Proteomes" id="UP000028401"/>
    </source>
</evidence>
<protein>
    <submittedName>
        <fullName evidence="4">Undecaprenyl-phosphate galactose phosphotransferase</fullName>
    </submittedName>
</protein>
<keyword evidence="2" id="KW-0472">Membrane</keyword>
<comment type="caution">
    <text evidence="4">The sequence shown here is derived from an EMBL/GenBank/DDBJ whole genome shotgun (WGS) entry which is preliminary data.</text>
</comment>
<evidence type="ECO:0000313" key="4">
    <source>
        <dbReference type="EMBL" id="KEY61345.1"/>
    </source>
</evidence>
<dbReference type="GO" id="GO:0016780">
    <property type="term" value="F:phosphotransferase activity, for other substituted phosphate groups"/>
    <property type="evidence" value="ECO:0007669"/>
    <property type="project" value="TreeGrafter"/>
</dbReference>
<dbReference type="AlphaFoldDB" id="A0A084A7R6"/>
<dbReference type="Proteomes" id="UP000028401">
    <property type="component" value="Unassembled WGS sequence"/>
</dbReference>
<evidence type="ECO:0000259" key="3">
    <source>
        <dbReference type="Pfam" id="PF02397"/>
    </source>
</evidence>
<evidence type="ECO:0000256" key="1">
    <source>
        <dbReference type="ARBA" id="ARBA00006464"/>
    </source>
</evidence>
<dbReference type="PANTHER" id="PTHR30576:SF0">
    <property type="entry name" value="UNDECAPRENYL-PHOSPHATE N-ACETYLGALACTOSAMINYL 1-PHOSPHATE TRANSFERASE-RELATED"/>
    <property type="match status" value="1"/>
</dbReference>
<keyword evidence="2" id="KW-0812">Transmembrane</keyword>
<evidence type="ECO:0000256" key="2">
    <source>
        <dbReference type="SAM" id="Phobius"/>
    </source>
</evidence>
<dbReference type="InterPro" id="IPR003362">
    <property type="entry name" value="Bact_transf"/>
</dbReference>
<keyword evidence="2" id="KW-1133">Transmembrane helix</keyword>
<dbReference type="Pfam" id="PF02397">
    <property type="entry name" value="Bac_transf"/>
    <property type="match status" value="1"/>
</dbReference>
<keyword evidence="4" id="KW-0808">Transferase</keyword>
<feature type="domain" description="Bacterial sugar transferase" evidence="3">
    <location>
        <begin position="31"/>
        <end position="221"/>
    </location>
</feature>
<reference evidence="4 5" key="1">
    <citation type="submission" date="2014-06" db="EMBL/GenBank/DDBJ databases">
        <title>Draft genome sequence of the putrescine producing strain Lactococcus lactis subsp cremoris GE214.</title>
        <authorList>
            <person name="Ladero V."/>
            <person name="Linares D.M."/>
            <person name="del Rio B."/>
            <person name="Mayo B."/>
            <person name="Martin M.C."/>
            <person name="Fernandez M."/>
            <person name="Alvarez M.A."/>
        </authorList>
    </citation>
    <scope>NUCLEOTIDE SEQUENCE [LARGE SCALE GENOMIC DNA]</scope>
    <source>
        <strain evidence="4 5">GE214</strain>
    </source>
</reference>
<organism evidence="4 5">
    <name type="scientific">Lactococcus cremoris subsp. cremoris GE214</name>
    <dbReference type="NCBI Taxonomy" id="1415168"/>
    <lineage>
        <taxon>Bacteria</taxon>
        <taxon>Bacillati</taxon>
        <taxon>Bacillota</taxon>
        <taxon>Bacilli</taxon>
        <taxon>Lactobacillales</taxon>
        <taxon>Streptococcaceae</taxon>
        <taxon>Lactococcus</taxon>
        <taxon>Lactococcus cremoris subsp. cremoris</taxon>
    </lineage>
</organism>
<dbReference type="PANTHER" id="PTHR30576">
    <property type="entry name" value="COLANIC BIOSYNTHESIS UDP-GLUCOSE LIPID CARRIER TRANSFERASE"/>
    <property type="match status" value="1"/>
</dbReference>
<dbReference type="PATRIC" id="fig|1415168.3.peg.2585"/>
<name>A0A084A7R6_LACLC</name>
<gene>
    <name evidence="4" type="ORF">U725_02528</name>
</gene>
<dbReference type="EMBL" id="AZSI01000189">
    <property type="protein sequence ID" value="KEY61345.1"/>
    <property type="molecule type" value="Genomic_DNA"/>
</dbReference>
<dbReference type="RefSeq" id="WP_042748963.1">
    <property type="nucleotide sequence ID" value="NZ_AZSI01000189.1"/>
</dbReference>
<proteinExistence type="inferred from homology"/>
<feature type="transmembrane region" description="Helical" evidence="2">
    <location>
        <begin position="36"/>
        <end position="55"/>
    </location>
</feature>
<comment type="similarity">
    <text evidence="1">Belongs to the bacterial sugar transferase family.</text>
</comment>
<sequence>MEVFEDASSPESEDHKLVELKKFSYRELIIKRSIDILGGLAGSVLFLIAAALLYVPYKMSSEKDQGPMFYKQKRYGKNGKIFYILKFRTMIVNAEQYLELHPEVKAAYHANGNKLENDPRVTKIGSFIRQHSIDELPQFINVLKGDMALVGPRPILLFEAKEYGERLSYLLMCKPGITGYWTTHGRSKVCFPQRADLELYYLQYHSTKNDIKLLVLTIAQSIHGSDAY</sequence>
<accession>A0A084A7R6</accession>